<dbReference type="PDB" id="7Z47">
    <property type="method" value="EM"/>
    <property type="resolution" value="3.80 A"/>
    <property type="chains" value="C/H/I=1-267"/>
</dbReference>
<feature type="domain" description="Baseplate structural protein Gp10 C-terminal" evidence="2">
    <location>
        <begin position="105"/>
        <end position="266"/>
    </location>
</feature>
<dbReference type="EMBL" id="KM044272">
    <property type="protein sequence ID" value="AIF71769.1"/>
    <property type="molecule type" value="Genomic_DNA"/>
</dbReference>
<dbReference type="OrthoDB" id="5959at10239"/>
<gene>
    <name evidence="3" type="ORF">SU10_016</name>
</gene>
<dbReference type="PDB" id="7Z4B">
    <property type="method" value="EM"/>
    <property type="resolution" value="7.40 A"/>
    <property type="chains" value="DR/DS/DT=1-267"/>
</dbReference>
<dbReference type="Proteomes" id="UP000031602">
    <property type="component" value="Segment"/>
</dbReference>
<dbReference type="EMDB" id="EMD-14495"/>
<dbReference type="KEGG" id="vg:24725218"/>
<dbReference type="PDB" id="7Z4F">
    <property type="method" value="EM"/>
    <property type="resolution" value="4.20 A"/>
    <property type="chains" value="A/B/C=1-267"/>
</dbReference>
<sequence length="267" mass="29229">MAIETNAVVITDLNPLYPRDRDYIYEGAAQIRLIKQTLQNTFPNVTEPVDIDSDTFKIMSEKLKFTGDAMDVGGLMIKNVTPGTGDKDVVTKGQMEAFMKNWMENKLYRIGSYYITEEDINPGDSISLGFGSWAKVTGVIMGTGVVNPDGSVPNAQRVEFQAGGTGGRVFNTIRTENVPLMTVNGSSFSLSSNTHSHNMVFGRGDASGHNSSPNWYSPGGGYSQRTDNDTHTHTISGSVSLGRDDISRQPINTLPPFRAAHIWRRIS</sequence>
<dbReference type="EMDB" id="EMD-14492"/>
<evidence type="ECO:0000256" key="1">
    <source>
        <dbReference type="SAM" id="MobiDB-lite"/>
    </source>
</evidence>
<dbReference type="EMDB" id="EMD-14486"/>
<dbReference type="Pfam" id="PF21939">
    <property type="entry name" value="Gp10_C"/>
    <property type="match status" value="1"/>
</dbReference>
<proteinExistence type="evidence at protein level"/>
<dbReference type="SMR" id="A0A0B4N235"/>
<evidence type="ECO:0007829" key="6">
    <source>
        <dbReference type="PDB" id="7Z4B"/>
    </source>
</evidence>
<dbReference type="RefSeq" id="YP_009152867.1">
    <property type="nucleotide sequence ID" value="NC_027395.1"/>
</dbReference>
<reference evidence="5 6" key="2">
    <citation type="journal article" date="2022" name="Nat. Commun.">
        <title>Tail proteins of phage SU10 reorganize into the nozzle for genome delivery.</title>
        <authorList>
            <person name="Siborova M."/>
            <person name="Fuzik T."/>
            <person name="Prochazkova M."/>
            <person name="Novacek J."/>
            <person name="Benesik M."/>
            <person name="Nilsson A.S."/>
            <person name="Plevka P."/>
        </authorList>
    </citation>
    <scope>STRUCTURE BY ELECTRON MICROSCOPY (3.80 ANGSTROMS)</scope>
</reference>
<evidence type="ECO:0000313" key="4">
    <source>
        <dbReference type="Proteomes" id="UP000031602"/>
    </source>
</evidence>
<accession>A0A0B4N235</accession>
<reference evidence="3 4" key="1">
    <citation type="journal article" date="2014" name="PLoS ONE">
        <title>Genomic, Proteomic, Morphological, and Phylogenetic Analyses of vB_EcoP_SU10, a Podoviridae Phage with C3 Morphology.</title>
        <authorList>
            <person name="Mirzaei M.K."/>
            <person name="Eriksson H."/>
            <person name="Kasuga K."/>
            <person name="Haggard-Ljungquist E."/>
            <person name="Nilsson A.S."/>
        </authorList>
    </citation>
    <scope>NUCLEOTIDE SEQUENCE [LARGE SCALE GENOMIC DNA]</scope>
</reference>
<keyword evidence="5 6" id="KW-0002">3D-structure</keyword>
<protein>
    <submittedName>
        <fullName evidence="3">Putative structural protein</fullName>
    </submittedName>
</protein>
<dbReference type="GeneID" id="24725218"/>
<name>A0A0B4N235_9CAUD</name>
<feature type="region of interest" description="Disordered" evidence="1">
    <location>
        <begin position="210"/>
        <end position="247"/>
    </location>
</feature>
<organism evidence="3 4">
    <name type="scientific">Escherichia phage vB_EcoP_SU10</name>
    <dbReference type="NCBI Taxonomy" id="1519788"/>
    <lineage>
        <taxon>Viruses</taxon>
        <taxon>Duplodnaviria</taxon>
        <taxon>Heunggongvirae</taxon>
        <taxon>Uroviricota</taxon>
        <taxon>Caudoviricetes</taxon>
        <taxon>Mktvariviridae</taxon>
        <taxon>Gordonclarkvirinae</taxon>
        <taxon>Kuravirus</taxon>
        <taxon>Kuravirus CHD5UKE1</taxon>
        <taxon>Kuravirus SU10</taxon>
    </lineage>
</organism>
<evidence type="ECO:0000313" key="3">
    <source>
        <dbReference type="EMBL" id="AIF71769.1"/>
    </source>
</evidence>
<keyword evidence="4" id="KW-1185">Reference proteome</keyword>
<evidence type="ECO:0007829" key="5">
    <source>
        <dbReference type="PDB" id="7Z47"/>
    </source>
</evidence>
<evidence type="ECO:0000259" key="2">
    <source>
        <dbReference type="Pfam" id="PF21939"/>
    </source>
</evidence>
<dbReference type="InterPro" id="IPR053827">
    <property type="entry name" value="Gp10_C"/>
</dbReference>